<organism evidence="1 2">
    <name type="scientific">Brevibacterium linens</name>
    <dbReference type="NCBI Taxonomy" id="1703"/>
    <lineage>
        <taxon>Bacteria</taxon>
        <taxon>Bacillati</taxon>
        <taxon>Actinomycetota</taxon>
        <taxon>Actinomycetes</taxon>
        <taxon>Micrococcales</taxon>
        <taxon>Brevibacteriaceae</taxon>
        <taxon>Brevibacterium</taxon>
    </lineage>
</organism>
<sequence length="69" mass="7141">MAGMTRVARMAGVSLVTGVVAMTTVVMASVIGVGHGLSVCGMACLSRLHSVMTMILRLVHTHNLYPSGV</sequence>
<gene>
    <name evidence="1" type="ORF">BLIN101_01712</name>
</gene>
<protein>
    <submittedName>
        <fullName evidence="1">Uncharacterized protein</fullName>
    </submittedName>
</protein>
<dbReference type="AlphaFoldDB" id="A0A2H1IY48"/>
<proteinExistence type="predicted"/>
<reference evidence="1 2" key="1">
    <citation type="submission" date="2017-03" db="EMBL/GenBank/DDBJ databases">
        <authorList>
            <person name="Afonso C.L."/>
            <person name="Miller P.J."/>
            <person name="Scott M.A."/>
            <person name="Spackman E."/>
            <person name="Goraichik I."/>
            <person name="Dimitrov K.M."/>
            <person name="Suarez D.L."/>
            <person name="Swayne D.E."/>
        </authorList>
    </citation>
    <scope>NUCLEOTIDE SEQUENCE [LARGE SCALE GENOMIC DNA]</scope>
    <source>
        <strain evidence="1 2">Mu101</strain>
    </source>
</reference>
<dbReference type="EMBL" id="FXZA01000007">
    <property type="protein sequence ID" value="SMX80119.1"/>
    <property type="molecule type" value="Genomic_DNA"/>
</dbReference>
<evidence type="ECO:0000313" key="2">
    <source>
        <dbReference type="Proteomes" id="UP000234498"/>
    </source>
</evidence>
<dbReference type="Proteomes" id="UP000234498">
    <property type="component" value="Unassembled WGS sequence"/>
</dbReference>
<evidence type="ECO:0000313" key="1">
    <source>
        <dbReference type="EMBL" id="SMX80119.1"/>
    </source>
</evidence>
<name>A0A2H1IY48_BRELN</name>
<accession>A0A2H1IY48</accession>